<dbReference type="AlphaFoldDB" id="A0AAD7JG01"/>
<keyword evidence="1" id="KW-0812">Transmembrane</keyword>
<protein>
    <submittedName>
        <fullName evidence="2">Uncharacterized protein</fullName>
    </submittedName>
</protein>
<dbReference type="Proteomes" id="UP001215280">
    <property type="component" value="Unassembled WGS sequence"/>
</dbReference>
<sequence length="121" mass="13870">MISHPPFGPAPTAGLLCLPPNFLLIVQLQHIAKAWYRMIRVRILKVVVRGFCGIRSFDSSLRHRVFMIFLLTILWARVCSFMVTYLQHKHQPRNDIPNCLPLPLFRATAESISLRASDTSQ</sequence>
<gene>
    <name evidence="2" type="ORF">DFH07DRAFT_384701</name>
</gene>
<keyword evidence="1" id="KW-0472">Membrane</keyword>
<keyword evidence="1" id="KW-1133">Transmembrane helix</keyword>
<organism evidence="2 3">
    <name type="scientific">Mycena maculata</name>
    <dbReference type="NCBI Taxonomy" id="230809"/>
    <lineage>
        <taxon>Eukaryota</taxon>
        <taxon>Fungi</taxon>
        <taxon>Dikarya</taxon>
        <taxon>Basidiomycota</taxon>
        <taxon>Agaricomycotina</taxon>
        <taxon>Agaricomycetes</taxon>
        <taxon>Agaricomycetidae</taxon>
        <taxon>Agaricales</taxon>
        <taxon>Marasmiineae</taxon>
        <taxon>Mycenaceae</taxon>
        <taxon>Mycena</taxon>
    </lineage>
</organism>
<evidence type="ECO:0000256" key="1">
    <source>
        <dbReference type="SAM" id="Phobius"/>
    </source>
</evidence>
<feature type="transmembrane region" description="Helical" evidence="1">
    <location>
        <begin position="12"/>
        <end position="32"/>
    </location>
</feature>
<feature type="transmembrane region" description="Helical" evidence="1">
    <location>
        <begin position="65"/>
        <end position="86"/>
    </location>
</feature>
<accession>A0AAD7JG01</accession>
<name>A0AAD7JG01_9AGAR</name>
<evidence type="ECO:0000313" key="3">
    <source>
        <dbReference type="Proteomes" id="UP001215280"/>
    </source>
</evidence>
<dbReference type="EMBL" id="JARJLG010000039">
    <property type="protein sequence ID" value="KAJ7764049.1"/>
    <property type="molecule type" value="Genomic_DNA"/>
</dbReference>
<proteinExistence type="predicted"/>
<evidence type="ECO:0000313" key="2">
    <source>
        <dbReference type="EMBL" id="KAJ7764049.1"/>
    </source>
</evidence>
<reference evidence="2" key="1">
    <citation type="submission" date="2023-03" db="EMBL/GenBank/DDBJ databases">
        <title>Massive genome expansion in bonnet fungi (Mycena s.s.) driven by repeated elements and novel gene families across ecological guilds.</title>
        <authorList>
            <consortium name="Lawrence Berkeley National Laboratory"/>
            <person name="Harder C.B."/>
            <person name="Miyauchi S."/>
            <person name="Viragh M."/>
            <person name="Kuo A."/>
            <person name="Thoen E."/>
            <person name="Andreopoulos B."/>
            <person name="Lu D."/>
            <person name="Skrede I."/>
            <person name="Drula E."/>
            <person name="Henrissat B."/>
            <person name="Morin E."/>
            <person name="Kohler A."/>
            <person name="Barry K."/>
            <person name="LaButti K."/>
            <person name="Morin E."/>
            <person name="Salamov A."/>
            <person name="Lipzen A."/>
            <person name="Mereny Z."/>
            <person name="Hegedus B."/>
            <person name="Baldrian P."/>
            <person name="Stursova M."/>
            <person name="Weitz H."/>
            <person name="Taylor A."/>
            <person name="Grigoriev I.V."/>
            <person name="Nagy L.G."/>
            <person name="Martin F."/>
            <person name="Kauserud H."/>
        </authorList>
    </citation>
    <scope>NUCLEOTIDE SEQUENCE</scope>
    <source>
        <strain evidence="2">CBHHK188m</strain>
    </source>
</reference>
<comment type="caution">
    <text evidence="2">The sequence shown here is derived from an EMBL/GenBank/DDBJ whole genome shotgun (WGS) entry which is preliminary data.</text>
</comment>
<keyword evidence="3" id="KW-1185">Reference proteome</keyword>